<dbReference type="InterPro" id="IPR046054">
    <property type="entry name" value="DUF6012"/>
</dbReference>
<dbReference type="Pfam" id="PF19475">
    <property type="entry name" value="DUF6012"/>
    <property type="match status" value="1"/>
</dbReference>
<organism evidence="1">
    <name type="scientific">marine sediment metagenome</name>
    <dbReference type="NCBI Taxonomy" id="412755"/>
    <lineage>
        <taxon>unclassified sequences</taxon>
        <taxon>metagenomes</taxon>
        <taxon>ecological metagenomes</taxon>
    </lineage>
</organism>
<protein>
    <submittedName>
        <fullName evidence="1">Uncharacterized protein</fullName>
    </submittedName>
</protein>
<comment type="caution">
    <text evidence="1">The sequence shown here is derived from an EMBL/GenBank/DDBJ whole genome shotgun (WGS) entry which is preliminary data.</text>
</comment>
<dbReference type="AlphaFoldDB" id="A0A0F9UCK4"/>
<name>A0A0F9UCK4_9ZZZZ</name>
<accession>A0A0F9UCK4</accession>
<sequence length="195" mass="22263">MLIHLTPQIYANRATEPCALIDLKCPELVLDLKGGQELTARRPYPNKDYLVVCRNIGTKAINGFYVETNKPVRDFTVTTRWAVAANHIATHQVRYLVLDDEFDTITQKMVLWYATPEYPSRFPLNLDYKTPARSEPKMEIGSRLDRAGDITDETNELGLLIKRSEVFRLPSIQRERVMSAMSGNDQRMPSLGDAF</sequence>
<gene>
    <name evidence="1" type="ORF">LCGC14_0282860</name>
</gene>
<dbReference type="EMBL" id="LAZR01000163">
    <property type="protein sequence ID" value="KKN85117.1"/>
    <property type="molecule type" value="Genomic_DNA"/>
</dbReference>
<evidence type="ECO:0000313" key="1">
    <source>
        <dbReference type="EMBL" id="KKN85117.1"/>
    </source>
</evidence>
<reference evidence="1" key="1">
    <citation type="journal article" date="2015" name="Nature">
        <title>Complex archaea that bridge the gap between prokaryotes and eukaryotes.</title>
        <authorList>
            <person name="Spang A."/>
            <person name="Saw J.H."/>
            <person name="Jorgensen S.L."/>
            <person name="Zaremba-Niedzwiedzka K."/>
            <person name="Martijn J."/>
            <person name="Lind A.E."/>
            <person name="van Eijk R."/>
            <person name="Schleper C."/>
            <person name="Guy L."/>
            <person name="Ettema T.J."/>
        </authorList>
    </citation>
    <scope>NUCLEOTIDE SEQUENCE</scope>
</reference>
<proteinExistence type="predicted"/>